<proteinExistence type="predicted"/>
<feature type="transmembrane region" description="Helical" evidence="1">
    <location>
        <begin position="330"/>
        <end position="352"/>
    </location>
</feature>
<dbReference type="KEGG" id="eio:H9L01_09335"/>
<evidence type="ECO:0000256" key="1">
    <source>
        <dbReference type="SAM" id="Phobius"/>
    </source>
</evidence>
<evidence type="ECO:0008006" key="4">
    <source>
        <dbReference type="Google" id="ProtNLM"/>
    </source>
</evidence>
<dbReference type="Proteomes" id="UP000515928">
    <property type="component" value="Chromosome"/>
</dbReference>
<reference evidence="2 3" key="1">
    <citation type="submission" date="2020-08" db="EMBL/GenBank/DDBJ databases">
        <title>Genome sequence of Erysipelothrix inopinata DSM 15511T.</title>
        <authorList>
            <person name="Hyun D.-W."/>
            <person name="Bae J.-W."/>
        </authorList>
    </citation>
    <scope>NUCLEOTIDE SEQUENCE [LARGE SCALE GENOMIC DNA]</scope>
    <source>
        <strain evidence="2 3">DSM 15511</strain>
    </source>
</reference>
<protein>
    <recommendedName>
        <fullName evidence="4">DUF1430 domain-containing protein</fullName>
    </recommendedName>
</protein>
<keyword evidence="1" id="KW-1133">Transmembrane helix</keyword>
<feature type="transmembrane region" description="Helical" evidence="1">
    <location>
        <begin position="652"/>
        <end position="671"/>
    </location>
</feature>
<accession>A0A7G9RY86</accession>
<name>A0A7G9RY86_9FIRM</name>
<dbReference type="AlphaFoldDB" id="A0A7G9RY86"/>
<keyword evidence="1" id="KW-0472">Membrane</keyword>
<dbReference type="RefSeq" id="WP_187533687.1">
    <property type="nucleotide sequence ID" value="NZ_CBCSHU010000016.1"/>
</dbReference>
<keyword evidence="1" id="KW-0812">Transmembrane</keyword>
<sequence length="728" mass="84456">MRKYIIVFSVLVSILSFNGLYDFYNTYYNQMSAEVAFGRIQSGDLNGVEFRASTHFLEEPHHFFENIINVSELNNDEVAIYISSFDEDGVQTGLTFTNIRDNSGFSTAVFSRDISDIHFDRNDEVRYLTTNPNIEDPNATFIEYLKEDYDYSNDVRNYRNGFYYPIYKIRNHPALDAHIQFSLAYFSDKSVAEINDLVYTEIMDPYNFCGTQECKSVYRSESLLDQYQERKLTIFGSYWYFGSVTKKIFIVSAALLLITLAYSIFNQTKEIMVRRLNGNNQLRTYLSITFIDYLLTVLSFSLTTLILWFVNIGSFNALSYTFTMLLIKTILGYSLWILIVYALIFVVIRSLNIVKYLKTAASSYGFLLVSMISKGIIVFSLLVICMNYYESYDDTNIAKTIRSQDPEYMNRISISMIQQPYFPFIHPQDSKWEEEINPKYLKTIDKYNLGILADVLLYPTKEIERDVVYANQTFLEGYDIKDLEGNPISFDSMAEDTLLVPRSALAKIDSMWIDGPILIVDTVPLLKSEKAGVVVDSTYEKMILVMAHPEKYFDYYDFDIFYYDNKTKAKLVDVIADISNNIGYVQGISNQARDNYFQKQVNTYKEMVIEFYVSLCIFVLIADKLIHRIILESHKKKIAVQYLSGVSRLKRYRGVIFGTLAPMLIGLSLVIKEIWNNYFNIDYVYKINLGWIYLMIVSLIILDSVVLIYDLYQFERTSLSEIIKGGSI</sequence>
<feature type="transmembrane region" description="Helical" evidence="1">
    <location>
        <begin position="691"/>
        <end position="712"/>
    </location>
</feature>
<feature type="transmembrane region" description="Helical" evidence="1">
    <location>
        <begin position="611"/>
        <end position="631"/>
    </location>
</feature>
<feature type="transmembrane region" description="Helical" evidence="1">
    <location>
        <begin position="248"/>
        <end position="265"/>
    </location>
</feature>
<gene>
    <name evidence="2" type="ORF">H9L01_09335</name>
</gene>
<evidence type="ECO:0000313" key="3">
    <source>
        <dbReference type="Proteomes" id="UP000515928"/>
    </source>
</evidence>
<feature type="transmembrane region" description="Helical" evidence="1">
    <location>
        <begin position="285"/>
        <end position="310"/>
    </location>
</feature>
<dbReference type="EMBL" id="CP060715">
    <property type="protein sequence ID" value="QNN60561.1"/>
    <property type="molecule type" value="Genomic_DNA"/>
</dbReference>
<keyword evidence="3" id="KW-1185">Reference proteome</keyword>
<organism evidence="2 3">
    <name type="scientific">Erysipelothrix inopinata</name>
    <dbReference type="NCBI Taxonomy" id="225084"/>
    <lineage>
        <taxon>Bacteria</taxon>
        <taxon>Bacillati</taxon>
        <taxon>Bacillota</taxon>
        <taxon>Erysipelotrichia</taxon>
        <taxon>Erysipelotrichales</taxon>
        <taxon>Erysipelotrichaceae</taxon>
        <taxon>Erysipelothrix</taxon>
    </lineage>
</organism>
<feature type="transmembrane region" description="Helical" evidence="1">
    <location>
        <begin position="364"/>
        <end position="389"/>
    </location>
</feature>
<evidence type="ECO:0000313" key="2">
    <source>
        <dbReference type="EMBL" id="QNN60561.1"/>
    </source>
</evidence>